<dbReference type="InterPro" id="IPR001757">
    <property type="entry name" value="P_typ_ATPase"/>
</dbReference>
<evidence type="ECO:0000256" key="6">
    <source>
        <dbReference type="ARBA" id="ARBA00022989"/>
    </source>
</evidence>
<dbReference type="InterPro" id="IPR006068">
    <property type="entry name" value="ATPase_P-typ_cation-transptr_C"/>
</dbReference>
<dbReference type="InterPro" id="IPR008250">
    <property type="entry name" value="ATPase_P-typ_transduc_dom_A_sf"/>
</dbReference>
<dbReference type="GO" id="GO:0016887">
    <property type="term" value="F:ATP hydrolysis activity"/>
    <property type="evidence" value="ECO:0007669"/>
    <property type="project" value="InterPro"/>
</dbReference>
<proteinExistence type="predicted"/>
<dbReference type="InterPro" id="IPR044492">
    <property type="entry name" value="P_typ_ATPase_HD_dom"/>
</dbReference>
<dbReference type="PANTHER" id="PTHR42861">
    <property type="entry name" value="CALCIUM-TRANSPORTING ATPASE"/>
    <property type="match status" value="1"/>
</dbReference>
<feature type="domain" description="P-type ATPase A" evidence="10">
    <location>
        <begin position="59"/>
        <end position="171"/>
    </location>
</feature>
<dbReference type="SUPFAM" id="SSF56784">
    <property type="entry name" value="HAD-like"/>
    <property type="match status" value="1"/>
</dbReference>
<evidence type="ECO:0000259" key="10">
    <source>
        <dbReference type="Pfam" id="PF00122"/>
    </source>
</evidence>
<dbReference type="PROSITE" id="PS00154">
    <property type="entry name" value="ATPASE_E1_E2"/>
    <property type="match status" value="1"/>
</dbReference>
<keyword evidence="2 9" id="KW-0812">Transmembrane</keyword>
<keyword evidence="13" id="KW-1185">Reference proteome</keyword>
<gene>
    <name evidence="12" type="ORF">ENSA5_02700</name>
</gene>
<dbReference type="SFLD" id="SFLDS00003">
    <property type="entry name" value="Haloacid_Dehalogenase"/>
    <property type="match status" value="1"/>
</dbReference>
<feature type="transmembrane region" description="Helical" evidence="9">
    <location>
        <begin position="663"/>
        <end position="684"/>
    </location>
</feature>
<dbReference type="SFLD" id="SFLDF00027">
    <property type="entry name" value="p-type_atpase"/>
    <property type="match status" value="1"/>
</dbReference>
<dbReference type="AlphaFoldDB" id="A0A2S9YK24"/>
<evidence type="ECO:0000256" key="1">
    <source>
        <dbReference type="ARBA" id="ARBA00004141"/>
    </source>
</evidence>
<evidence type="ECO:0000313" key="12">
    <source>
        <dbReference type="EMBL" id="PRQ05449.1"/>
    </source>
</evidence>
<accession>A0A2S9YK24</accession>
<feature type="transmembrane region" description="Helical" evidence="9">
    <location>
        <begin position="590"/>
        <end position="612"/>
    </location>
</feature>
<dbReference type="Proteomes" id="UP000237968">
    <property type="component" value="Unassembled WGS sequence"/>
</dbReference>
<dbReference type="InterPro" id="IPR018303">
    <property type="entry name" value="ATPase_P-typ_P_site"/>
</dbReference>
<keyword evidence="3" id="KW-0547">Nucleotide-binding</keyword>
<dbReference type="PRINTS" id="PR00119">
    <property type="entry name" value="CATATPASE"/>
</dbReference>
<organism evidence="12 13">
    <name type="scientific">Enhygromyxa salina</name>
    <dbReference type="NCBI Taxonomy" id="215803"/>
    <lineage>
        <taxon>Bacteria</taxon>
        <taxon>Pseudomonadati</taxon>
        <taxon>Myxococcota</taxon>
        <taxon>Polyangia</taxon>
        <taxon>Nannocystales</taxon>
        <taxon>Nannocystaceae</taxon>
        <taxon>Enhygromyxa</taxon>
    </lineage>
</organism>
<dbReference type="SUPFAM" id="SSF81665">
    <property type="entry name" value="Calcium ATPase, transmembrane domain M"/>
    <property type="match status" value="1"/>
</dbReference>
<feature type="transmembrane region" description="Helical" evidence="9">
    <location>
        <begin position="191"/>
        <end position="212"/>
    </location>
</feature>
<dbReference type="SUPFAM" id="SSF81660">
    <property type="entry name" value="Metal cation-transporting ATPase, ATP-binding domain N"/>
    <property type="match status" value="1"/>
</dbReference>
<feature type="domain" description="Cation-transporting P-type ATPase C-terminal" evidence="11">
    <location>
        <begin position="613"/>
        <end position="785"/>
    </location>
</feature>
<dbReference type="InterPro" id="IPR036412">
    <property type="entry name" value="HAD-like_sf"/>
</dbReference>
<dbReference type="SUPFAM" id="SSF81653">
    <property type="entry name" value="Calcium ATPase, transduction domain A"/>
    <property type="match status" value="1"/>
</dbReference>
<protein>
    <submittedName>
        <fullName evidence="12">Calcium-transporting ATPase 1</fullName>
        <ecNumber evidence="12">3.6.3.8</ecNumber>
    </submittedName>
</protein>
<dbReference type="Pfam" id="PF00689">
    <property type="entry name" value="Cation_ATPase_C"/>
    <property type="match status" value="1"/>
</dbReference>
<reference evidence="12 13" key="1">
    <citation type="submission" date="2018-03" db="EMBL/GenBank/DDBJ databases">
        <title>Draft Genome Sequences of the Obligatory Marine Myxobacteria Enhygromyxa salina SWB005.</title>
        <authorList>
            <person name="Poehlein A."/>
            <person name="Moghaddam J.A."/>
            <person name="Harms H."/>
            <person name="Alanjari M."/>
            <person name="Koenig G.M."/>
            <person name="Daniel R."/>
            <person name="Schaeberle T.F."/>
        </authorList>
    </citation>
    <scope>NUCLEOTIDE SEQUENCE [LARGE SCALE GENOMIC DNA]</scope>
    <source>
        <strain evidence="12 13">SWB005</strain>
    </source>
</reference>
<dbReference type="PRINTS" id="PR00120">
    <property type="entry name" value="HATPASE"/>
</dbReference>
<comment type="subcellular location">
    <subcellularLocation>
        <location evidence="1">Membrane</location>
        <topology evidence="1">Multi-pass membrane protein</topology>
    </subcellularLocation>
</comment>
<dbReference type="InterPro" id="IPR023214">
    <property type="entry name" value="HAD_sf"/>
</dbReference>
<dbReference type="InterPro" id="IPR023299">
    <property type="entry name" value="ATPase_P-typ_cyto_dom_N"/>
</dbReference>
<dbReference type="Pfam" id="PF00702">
    <property type="entry name" value="Hydrolase"/>
    <property type="match status" value="1"/>
</dbReference>
<evidence type="ECO:0000259" key="11">
    <source>
        <dbReference type="Pfam" id="PF00689"/>
    </source>
</evidence>
<evidence type="ECO:0000256" key="9">
    <source>
        <dbReference type="SAM" id="Phobius"/>
    </source>
</evidence>
<dbReference type="InterPro" id="IPR023298">
    <property type="entry name" value="ATPase_P-typ_TM_dom_sf"/>
</dbReference>
<comment type="caution">
    <text evidence="12">The sequence shown here is derived from an EMBL/GenBank/DDBJ whole genome shotgun (WGS) entry which is preliminary data.</text>
</comment>
<evidence type="ECO:0000256" key="8">
    <source>
        <dbReference type="SAM" id="MobiDB-lite"/>
    </source>
</evidence>
<name>A0A2S9YK24_9BACT</name>
<dbReference type="Gene3D" id="3.40.50.1000">
    <property type="entry name" value="HAD superfamily/HAD-like"/>
    <property type="match status" value="1"/>
</dbReference>
<evidence type="ECO:0000256" key="2">
    <source>
        <dbReference type="ARBA" id="ARBA00022692"/>
    </source>
</evidence>
<feature type="transmembrane region" description="Helical" evidence="9">
    <location>
        <begin position="218"/>
        <end position="243"/>
    </location>
</feature>
<dbReference type="GO" id="GO:0016020">
    <property type="term" value="C:membrane"/>
    <property type="evidence" value="ECO:0007669"/>
    <property type="project" value="UniProtKB-SubCell"/>
</dbReference>
<dbReference type="Gene3D" id="2.70.150.10">
    <property type="entry name" value="Calcium-transporting ATPase, cytoplasmic transduction domain A"/>
    <property type="match status" value="1"/>
</dbReference>
<feature type="transmembrane region" description="Helical" evidence="9">
    <location>
        <begin position="720"/>
        <end position="746"/>
    </location>
</feature>
<evidence type="ECO:0000256" key="3">
    <source>
        <dbReference type="ARBA" id="ARBA00022741"/>
    </source>
</evidence>
<evidence type="ECO:0000256" key="4">
    <source>
        <dbReference type="ARBA" id="ARBA00022840"/>
    </source>
</evidence>
<dbReference type="Gene3D" id="1.20.1110.10">
    <property type="entry name" value="Calcium-transporting ATPase, transmembrane domain"/>
    <property type="match status" value="1"/>
</dbReference>
<dbReference type="EMBL" id="PVNK01000013">
    <property type="protein sequence ID" value="PRQ05449.1"/>
    <property type="molecule type" value="Genomic_DNA"/>
</dbReference>
<evidence type="ECO:0000313" key="13">
    <source>
        <dbReference type="Proteomes" id="UP000237968"/>
    </source>
</evidence>
<evidence type="ECO:0000256" key="7">
    <source>
        <dbReference type="ARBA" id="ARBA00023136"/>
    </source>
</evidence>
<keyword evidence="7 9" id="KW-0472">Membrane</keyword>
<keyword evidence="4" id="KW-0067">ATP-binding</keyword>
<feature type="transmembrane region" description="Helical" evidence="9">
    <location>
        <begin position="29"/>
        <end position="45"/>
    </location>
</feature>
<keyword evidence="6 9" id="KW-1133">Transmembrane helix</keyword>
<dbReference type="NCBIfam" id="TIGR01494">
    <property type="entry name" value="ATPase_P-type"/>
    <property type="match status" value="2"/>
</dbReference>
<evidence type="ECO:0000256" key="5">
    <source>
        <dbReference type="ARBA" id="ARBA00022967"/>
    </source>
</evidence>
<feature type="region of interest" description="Disordered" evidence="8">
    <location>
        <begin position="352"/>
        <end position="384"/>
    </location>
</feature>
<dbReference type="SFLD" id="SFLDG00002">
    <property type="entry name" value="C1.7:_P-type_atpase_like"/>
    <property type="match status" value="1"/>
</dbReference>
<sequence length="796" mass="84013">MRQFESPLVLILLAAVVISAAVGDLTDAVAITVIVALNAIIGFAQERRAERAMAALRAMTAPRATLRRGGELLAVPAREVVVGDVLVLQAGDVVAADARVLTSNALATNEAALTGESLPVAKQRREGPEAGDLAERRGSVFMGTAIAGGTGEAVVEAIGMATELGQIAELLVEDSDDSTPLQRRLATVSRMLLVVCVVLVACVAGLGALRGMGWEELLMASVSMAVAAVPEGLLAIITIALALGMQRMAARQVLVRRLAAVETLGSVTVICTDKTGTLTTGIMSVRELWTPEGEASEHALLYGAAACCDAELGAASSGPGDDEAETEAGTGDTTELAILRAARARGIEQAEIDRERPRLAEAPFSPERRRMSVTRGSADPASSSAPTLWIKGAVEVIAERLHDRERAAPELLARAEDMAARGLRVLAVAIGEGEDEQELELLGLIGLADPPRELARQAIAGARAAGVRTVMITGDHPVTAAAIARELGLIDASTPAEDREGLVRARTTAAHKTEIVKELREAGEVVAMTGDGVNDAPAIRAADVGLAMGKTATEVTREASDIVLTDDDLSKVLDAIREGRVIYQNIKKAVVYLLSGNFSELVIMLVAAAMGMPFPLLPLHLLWINLVTEPLPGLALVVDPPDDDVLRSPPRDPDEPLLGGREWSIIVATALVQTVVGFGVYYWALELDGRPLVEARSLAFTTVVCSELLRSFAFRSPRRLLWQIGALRNLGLAAVVGVSLVLQLALFQLPLTRELFGLGVLSWAEIGVVVAISFIPVSVLELSKVVAQVIRWARAR</sequence>
<dbReference type="Pfam" id="PF00122">
    <property type="entry name" value="E1-E2_ATPase"/>
    <property type="match status" value="1"/>
</dbReference>
<dbReference type="Gene3D" id="3.40.1110.10">
    <property type="entry name" value="Calcium-transporting ATPase, cytoplasmic domain N"/>
    <property type="match status" value="1"/>
</dbReference>
<feature type="transmembrane region" description="Helical" evidence="9">
    <location>
        <begin position="766"/>
        <end position="787"/>
    </location>
</feature>
<keyword evidence="5" id="KW-1278">Translocase</keyword>
<feature type="region of interest" description="Disordered" evidence="8">
    <location>
        <begin position="314"/>
        <end position="334"/>
    </location>
</feature>
<dbReference type="EC" id="3.6.3.8" evidence="12"/>
<dbReference type="GO" id="GO:0005524">
    <property type="term" value="F:ATP binding"/>
    <property type="evidence" value="ECO:0007669"/>
    <property type="project" value="UniProtKB-KW"/>
</dbReference>
<dbReference type="InterPro" id="IPR059000">
    <property type="entry name" value="ATPase_P-type_domA"/>
</dbReference>
<keyword evidence="12" id="KW-0378">Hydrolase</keyword>